<dbReference type="OMA" id="WEEREDC"/>
<dbReference type="CDD" id="cd00105">
    <property type="entry name" value="KH-I"/>
    <property type="match status" value="1"/>
</dbReference>
<dbReference type="InterPro" id="IPR036612">
    <property type="entry name" value="KH_dom_type_1_sf"/>
</dbReference>
<evidence type="ECO:0000256" key="1">
    <source>
        <dbReference type="PROSITE-ProRule" id="PRU00117"/>
    </source>
</evidence>
<dbReference type="SUPFAM" id="SSF54791">
    <property type="entry name" value="Eukaryotic type KH-domain (KH-domain type I)"/>
    <property type="match status" value="1"/>
</dbReference>
<gene>
    <name evidence="4" type="ORF">AK812_SmicGene13440</name>
</gene>
<protein>
    <recommendedName>
        <fullName evidence="3">K Homology domain-containing protein</fullName>
    </recommendedName>
</protein>
<feature type="domain" description="K Homology" evidence="3">
    <location>
        <begin position="677"/>
        <end position="740"/>
    </location>
</feature>
<comment type="caution">
    <text evidence="4">The sequence shown here is derived from an EMBL/GenBank/DDBJ whole genome shotgun (WGS) entry which is preliminary data.</text>
</comment>
<accession>A0A1Q9E813</accession>
<evidence type="ECO:0000313" key="5">
    <source>
        <dbReference type="Proteomes" id="UP000186817"/>
    </source>
</evidence>
<dbReference type="GO" id="GO:0009611">
    <property type="term" value="P:response to wounding"/>
    <property type="evidence" value="ECO:0007669"/>
    <property type="project" value="InterPro"/>
</dbReference>
<organism evidence="4 5">
    <name type="scientific">Symbiodinium microadriaticum</name>
    <name type="common">Dinoflagellate</name>
    <name type="synonym">Zooxanthella microadriatica</name>
    <dbReference type="NCBI Taxonomy" id="2951"/>
    <lineage>
        <taxon>Eukaryota</taxon>
        <taxon>Sar</taxon>
        <taxon>Alveolata</taxon>
        <taxon>Dinophyceae</taxon>
        <taxon>Suessiales</taxon>
        <taxon>Symbiodiniaceae</taxon>
        <taxon>Symbiodinium</taxon>
    </lineage>
</organism>
<reference evidence="4 5" key="1">
    <citation type="submission" date="2016-02" db="EMBL/GenBank/DDBJ databases">
        <title>Genome analysis of coral dinoflagellate symbionts highlights evolutionary adaptations to a symbiotic lifestyle.</title>
        <authorList>
            <person name="Aranda M."/>
            <person name="Li Y."/>
            <person name="Liew Y.J."/>
            <person name="Baumgarten S."/>
            <person name="Simakov O."/>
            <person name="Wilson M."/>
            <person name="Piel J."/>
            <person name="Ashoor H."/>
            <person name="Bougouffa S."/>
            <person name="Bajic V.B."/>
            <person name="Ryu T."/>
            <person name="Ravasi T."/>
            <person name="Bayer T."/>
            <person name="Micklem G."/>
            <person name="Kim H."/>
            <person name="Bhak J."/>
            <person name="Lajeunesse T.C."/>
            <person name="Voolstra C.R."/>
        </authorList>
    </citation>
    <scope>NUCLEOTIDE SEQUENCE [LARGE SCALE GENOMIC DNA]</scope>
    <source>
        <strain evidence="4 5">CCMP2467</strain>
    </source>
</reference>
<dbReference type="InterPro" id="IPR004087">
    <property type="entry name" value="KH_dom"/>
</dbReference>
<feature type="region of interest" description="Disordered" evidence="2">
    <location>
        <begin position="264"/>
        <end position="333"/>
    </location>
</feature>
<dbReference type="PROSITE" id="PS50084">
    <property type="entry name" value="KH_TYPE_1"/>
    <property type="match status" value="1"/>
</dbReference>
<proteinExistence type="predicted"/>
<name>A0A1Q9E813_SYMMI</name>
<dbReference type="InterPro" id="IPR000864">
    <property type="entry name" value="Prot_inh_pot1"/>
</dbReference>
<dbReference type="Proteomes" id="UP000186817">
    <property type="component" value="Unassembled WGS sequence"/>
</dbReference>
<sequence length="799" mass="87658">MPIATNPATGALLSASGRSFGASQLGNCPEVAPWPELLGTIGEGAEAFKAGDFLRAKALLAEAADLTTGDEPKAFSCSLGIAALYRALAYAYCSHVHKDERIMRRSNQIGLRFLHLAMNWLTHTFVSTNHDQALIDGSAWPIGIQDINNDLTSVYAAIQKSGPSGHAPTPAGRRVPHDFRHLDMRIAIVSLCVLKVLLDMGGSNPSLICVAMAQPSSLQELEVLSAGDIKRLLTREGVSSRGCIEKADFVRLAAKTFGIEIGSQAEDKAQDGGAEQDRSPSQASIRSDWSEAAKASAKVKDNNRSRSGSRRRRRDNSRDGSPSQRKPNDWNVESMRITADDAAALTFGAGGRTVERIARVSEAEVELLDKDLVLEMRGTDLQRRRAKKYANIIMKQRMGPNVITDDFEDGDLTVLSVPPDVVGYVQGQGGSVLRSIEEEWGTLMVFIDTDLSKAQRLAIFGSIRGRRGSELKVLSAVETKMSGYFASVREMIISRDKYKDPTATWGTDTMTFRDEGEISYALGKQGGTRKKLERSSGAIVQYVGMVAVVSGTKSERCRVREYMKWLFQQLEGPVYVAGWEDREDCTVVDIPSDCIGYITGNRRATLGLMEEEWGTLMFFMSEDGARGTRGGGTERLAIFGPQRPRRGSELKVMSGIETKSPGFFTRGIREKLSERRGFDTDRMLFRDDELSYALGKDGATRKKLELASGAILQYVGHVAFIAGTLKERRRCREFVNWLLQQRRGSVTITDLSRRDDVTEVKIPDSCKGWVTGSLACKLGQHSSNADGCPLHVPDCIASP</sequence>
<dbReference type="EMBL" id="LSRX01000232">
    <property type="protein sequence ID" value="OLQ03568.1"/>
    <property type="molecule type" value="Genomic_DNA"/>
</dbReference>
<dbReference type="SMART" id="SM00322">
    <property type="entry name" value="KH"/>
    <property type="match status" value="4"/>
</dbReference>
<evidence type="ECO:0000259" key="3">
    <source>
        <dbReference type="SMART" id="SM00322"/>
    </source>
</evidence>
<keyword evidence="1" id="KW-0694">RNA-binding</keyword>
<dbReference type="PROSITE" id="PS00285">
    <property type="entry name" value="POTATO_INHIBITOR"/>
    <property type="match status" value="1"/>
</dbReference>
<dbReference type="GO" id="GO:0003723">
    <property type="term" value="F:RNA binding"/>
    <property type="evidence" value="ECO:0007669"/>
    <property type="project" value="UniProtKB-UniRule"/>
</dbReference>
<feature type="domain" description="K Homology" evidence="3">
    <location>
        <begin position="409"/>
        <end position="482"/>
    </location>
</feature>
<evidence type="ECO:0000313" key="4">
    <source>
        <dbReference type="EMBL" id="OLQ03568.1"/>
    </source>
</evidence>
<feature type="domain" description="K Homology" evidence="3">
    <location>
        <begin position="504"/>
        <end position="571"/>
    </location>
</feature>
<dbReference type="GO" id="GO:0004867">
    <property type="term" value="F:serine-type endopeptidase inhibitor activity"/>
    <property type="evidence" value="ECO:0007669"/>
    <property type="project" value="InterPro"/>
</dbReference>
<evidence type="ECO:0000256" key="2">
    <source>
        <dbReference type="SAM" id="MobiDB-lite"/>
    </source>
</evidence>
<keyword evidence="5" id="KW-1185">Reference proteome</keyword>
<dbReference type="AlphaFoldDB" id="A0A1Q9E813"/>
<feature type="compositionally biased region" description="Basic and acidic residues" evidence="2">
    <location>
        <begin position="265"/>
        <end position="278"/>
    </location>
</feature>
<dbReference type="OrthoDB" id="421593at2759"/>
<feature type="domain" description="K Homology" evidence="3">
    <location>
        <begin position="329"/>
        <end position="395"/>
    </location>
</feature>
<dbReference type="Gene3D" id="3.30.310.210">
    <property type="match status" value="1"/>
</dbReference>